<dbReference type="GO" id="GO:0046677">
    <property type="term" value="P:response to antibiotic"/>
    <property type="evidence" value="ECO:0007669"/>
    <property type="project" value="UniProtKB-KW"/>
</dbReference>
<evidence type="ECO:0000313" key="11">
    <source>
        <dbReference type="Proteomes" id="UP000015920"/>
    </source>
</evidence>
<evidence type="ECO:0000256" key="7">
    <source>
        <dbReference type="ARBA" id="ARBA00023157"/>
    </source>
</evidence>
<comment type="subcellular location">
    <subcellularLocation>
        <location evidence="9">Secreted</location>
    </subcellularLocation>
</comment>
<evidence type="ECO:0000256" key="6">
    <source>
        <dbReference type="ARBA" id="ARBA00022803"/>
    </source>
</evidence>
<evidence type="ECO:0000256" key="8">
    <source>
        <dbReference type="ARBA" id="ARBA00023251"/>
    </source>
</evidence>
<dbReference type="PATRIC" id="fig|1352356.3.peg.361"/>
<dbReference type="InterPro" id="IPR011990">
    <property type="entry name" value="TPR-like_helical_dom_sf"/>
</dbReference>
<evidence type="ECO:0000256" key="4">
    <source>
        <dbReference type="ARBA" id="ARBA00022737"/>
    </source>
</evidence>
<dbReference type="InterPro" id="IPR040239">
    <property type="entry name" value="HcpB-like"/>
</dbReference>
<dbReference type="SMART" id="SM00671">
    <property type="entry name" value="SEL1"/>
    <property type="match status" value="3"/>
</dbReference>
<evidence type="ECO:0000256" key="9">
    <source>
        <dbReference type="RuleBase" id="RU366075"/>
    </source>
</evidence>
<reference evidence="10 11" key="1">
    <citation type="journal article" date="2013" name="Genome Announc.">
        <title>Genome Sequences of Three hpAfrica2 Strains of Helicobacter pylori.</title>
        <authorList>
            <person name="Duncan S.S."/>
            <person name="Bertoli M.T."/>
            <person name="Kersulyte D."/>
            <person name="Valk P.L."/>
            <person name="Tamma S."/>
            <person name="Segal I."/>
            <person name="McClain M.S."/>
            <person name="Cover T.L."/>
            <person name="Berg D.E."/>
        </authorList>
    </citation>
    <scope>NUCLEOTIDE SEQUENCE [LARGE SCALE GENOMIC DNA]</scope>
    <source>
        <strain evidence="10">SouthAfrica20</strain>
    </source>
</reference>
<comment type="function">
    <text evidence="9">Hydrolyzes 6-aminopenicillinic acid and 7-aminocephalosporanic acid (ACA) derivatives.</text>
</comment>
<dbReference type="GO" id="GO:0008800">
    <property type="term" value="F:beta-lactamase activity"/>
    <property type="evidence" value="ECO:0007669"/>
    <property type="project" value="UniProtKB-UniRule"/>
</dbReference>
<keyword evidence="4" id="KW-0677">Repeat</keyword>
<name>T1U9J8_HELPX</name>
<dbReference type="EC" id="3.5.2.6" evidence="3 9"/>
<evidence type="ECO:0000313" key="10">
    <source>
        <dbReference type="EMBL" id="AGT73612.1"/>
    </source>
</evidence>
<dbReference type="AlphaFoldDB" id="T1U9J8"/>
<dbReference type="InterPro" id="IPR006597">
    <property type="entry name" value="Sel1-like"/>
</dbReference>
<comment type="similarity">
    <text evidence="2 9">Belongs to the hcp beta-lactamase family.</text>
</comment>
<keyword evidence="8" id="KW-0046">Antibiotic resistance</keyword>
<sequence length="158" mass="17395">MAEPTPKELFHLGIESIELGNMNGKVEYYIQGRKYIEKACELNYGTGCSALGILYTNKDFGEKNYKKALALMTKGCDLNDDLGCFTLGGAYEKGLYGVKKDISKASALGDKACELNEKEGCFRLGEMQKVKNKKQAVKTFEKACKLGSEDACGILNNY</sequence>
<evidence type="ECO:0000256" key="1">
    <source>
        <dbReference type="ARBA" id="ARBA00001526"/>
    </source>
</evidence>
<keyword evidence="6" id="KW-0802">TPR repeat</keyword>
<protein>
    <recommendedName>
        <fullName evidence="3 9">Beta-lactamase</fullName>
        <ecNumber evidence="3 9">3.5.2.6</ecNumber>
    </recommendedName>
</protein>
<comment type="catalytic activity">
    <reaction evidence="1 9">
        <text>a beta-lactam + H2O = a substituted beta-amino acid</text>
        <dbReference type="Rhea" id="RHEA:20401"/>
        <dbReference type="ChEBI" id="CHEBI:15377"/>
        <dbReference type="ChEBI" id="CHEBI:35627"/>
        <dbReference type="ChEBI" id="CHEBI:140347"/>
        <dbReference type="EC" id="3.5.2.6"/>
    </reaction>
</comment>
<organism evidence="10 11">
    <name type="scientific">Helicobacter pylori SouthAfrica20</name>
    <dbReference type="NCBI Taxonomy" id="1352356"/>
    <lineage>
        <taxon>Bacteria</taxon>
        <taxon>Pseudomonadati</taxon>
        <taxon>Campylobacterota</taxon>
        <taxon>Epsilonproteobacteria</taxon>
        <taxon>Campylobacterales</taxon>
        <taxon>Helicobacteraceae</taxon>
        <taxon>Helicobacter</taxon>
    </lineage>
</organism>
<keyword evidence="5 9" id="KW-0378">Hydrolase</keyword>
<dbReference type="Gene3D" id="1.25.40.10">
    <property type="entry name" value="Tetratricopeptide repeat domain"/>
    <property type="match status" value="1"/>
</dbReference>
<evidence type="ECO:0000256" key="5">
    <source>
        <dbReference type="ARBA" id="ARBA00022801"/>
    </source>
</evidence>
<gene>
    <name evidence="10" type="ORF">HPSA20_0372</name>
</gene>
<evidence type="ECO:0000256" key="3">
    <source>
        <dbReference type="ARBA" id="ARBA00012865"/>
    </source>
</evidence>
<keyword evidence="9" id="KW-0964">Secreted</keyword>
<keyword evidence="7" id="KW-1015">Disulfide bond</keyword>
<dbReference type="PANTHER" id="PTHR13891:SF1">
    <property type="entry name" value="CYTOCHROME C OXIDASE ASSEMBLY FACTOR 7"/>
    <property type="match status" value="1"/>
</dbReference>
<dbReference type="EMBL" id="CP006691">
    <property type="protein sequence ID" value="AGT73612.1"/>
    <property type="molecule type" value="Genomic_DNA"/>
</dbReference>
<proteinExistence type="inferred from homology"/>
<dbReference type="PANTHER" id="PTHR13891">
    <property type="entry name" value="CYTOCHROME C OXIDASE ASSEMBLY FACTOR 7"/>
    <property type="match status" value="1"/>
</dbReference>
<dbReference type="HOGENOM" id="CLU_000288_36_12_7"/>
<accession>T1U9J8</accession>
<dbReference type="GO" id="GO:0005576">
    <property type="term" value="C:extracellular region"/>
    <property type="evidence" value="ECO:0007669"/>
    <property type="project" value="UniProtKB-SubCell"/>
</dbReference>
<dbReference type="KEGG" id="hpys:HPSA20_0372"/>
<dbReference type="Pfam" id="PF08238">
    <property type="entry name" value="Sel1"/>
    <property type="match status" value="4"/>
</dbReference>
<evidence type="ECO:0000256" key="2">
    <source>
        <dbReference type="ARBA" id="ARBA00008486"/>
    </source>
</evidence>
<dbReference type="Proteomes" id="UP000015920">
    <property type="component" value="Chromosome"/>
</dbReference>
<dbReference type="SUPFAM" id="SSF81901">
    <property type="entry name" value="HCP-like"/>
    <property type="match status" value="1"/>
</dbReference>